<reference evidence="1 2" key="1">
    <citation type="submission" date="2019-08" db="EMBL/GenBank/DDBJ databases">
        <title>Bacillus genomes from the desert of Cuatro Cienegas, Coahuila.</title>
        <authorList>
            <person name="Olmedo-Alvarez G."/>
        </authorList>
    </citation>
    <scope>NUCLEOTIDE SEQUENCE [LARGE SCALE GENOMIC DNA]</scope>
    <source>
        <strain evidence="1 2">CH128b_4D</strain>
    </source>
</reference>
<sequence>MKINLILFVSSVKEKSPMATLMKTFESNIRPCKEDIIADPGFDADFHNGYEVAKVTIDYHADECWVSLSPLAIEKEEITCTAYIEKLKNNGWKVLTKEMLSPRK</sequence>
<dbReference type="AlphaFoldDB" id="A0A5D4MID9"/>
<dbReference type="EMBL" id="VTEG01000001">
    <property type="protein sequence ID" value="TYS01159.1"/>
    <property type="molecule type" value="Genomic_DNA"/>
</dbReference>
<protein>
    <submittedName>
        <fullName evidence="1">Uncharacterized protein</fullName>
    </submittedName>
</protein>
<comment type="caution">
    <text evidence="1">The sequence shown here is derived from an EMBL/GenBank/DDBJ whole genome shotgun (WGS) entry which is preliminary data.</text>
</comment>
<organism evidence="1 2">
    <name type="scientific">Rossellomorea vietnamensis</name>
    <dbReference type="NCBI Taxonomy" id="218284"/>
    <lineage>
        <taxon>Bacteria</taxon>
        <taxon>Bacillati</taxon>
        <taxon>Bacillota</taxon>
        <taxon>Bacilli</taxon>
        <taxon>Bacillales</taxon>
        <taxon>Bacillaceae</taxon>
        <taxon>Rossellomorea</taxon>
    </lineage>
</organism>
<dbReference type="Proteomes" id="UP000325182">
    <property type="component" value="Unassembled WGS sequence"/>
</dbReference>
<name>A0A5D4MID9_9BACI</name>
<proteinExistence type="predicted"/>
<evidence type="ECO:0000313" key="2">
    <source>
        <dbReference type="Proteomes" id="UP000325182"/>
    </source>
</evidence>
<accession>A0A5D4MID9</accession>
<gene>
    <name evidence="1" type="ORF">FZC84_00365</name>
</gene>
<evidence type="ECO:0000313" key="1">
    <source>
        <dbReference type="EMBL" id="TYS01159.1"/>
    </source>
</evidence>
<dbReference type="RefSeq" id="WP_148952536.1">
    <property type="nucleotide sequence ID" value="NZ_VTEG01000001.1"/>
</dbReference>